<dbReference type="NCBIfam" id="TIGR00099">
    <property type="entry name" value="Cof-subfamily"/>
    <property type="match status" value="1"/>
</dbReference>
<reference evidence="1" key="1">
    <citation type="submission" date="2024-06" db="EMBL/GenBank/DDBJ databases">
        <authorList>
            <person name="Wu L."/>
        </authorList>
    </citation>
    <scope>NUCLEOTIDE SEQUENCE</scope>
    <source>
        <strain evidence="1">W17</strain>
    </source>
</reference>
<dbReference type="PANTHER" id="PTHR10000:SF8">
    <property type="entry name" value="HAD SUPERFAMILY HYDROLASE-LIKE, TYPE 3"/>
    <property type="match status" value="1"/>
</dbReference>
<dbReference type="Pfam" id="PF08282">
    <property type="entry name" value="Hydrolase_3"/>
    <property type="match status" value="1"/>
</dbReference>
<dbReference type="Gene3D" id="3.40.50.1000">
    <property type="entry name" value="HAD superfamily/HAD-like"/>
    <property type="match status" value="1"/>
</dbReference>
<evidence type="ECO:0000313" key="1">
    <source>
        <dbReference type="EMBL" id="XBY27155.1"/>
    </source>
</evidence>
<dbReference type="InterPro" id="IPR000150">
    <property type="entry name" value="Cof"/>
</dbReference>
<dbReference type="SFLD" id="SFLDG01140">
    <property type="entry name" value="C2.B:_Phosphomannomutase_and_P"/>
    <property type="match status" value="1"/>
</dbReference>
<dbReference type="Gene3D" id="3.30.1240.10">
    <property type="match status" value="1"/>
</dbReference>
<dbReference type="InterPro" id="IPR006379">
    <property type="entry name" value="HAD-SF_hydro_IIB"/>
</dbReference>
<organism evidence="1">
    <name type="scientific">Pseudomonas sp. W17</name>
    <dbReference type="NCBI Taxonomy" id="3144407"/>
    <lineage>
        <taxon>Bacteria</taxon>
        <taxon>Pseudomonadati</taxon>
        <taxon>Pseudomonadota</taxon>
        <taxon>Gammaproteobacteria</taxon>
        <taxon>Pseudomonadales</taxon>
        <taxon>Pseudomonadaceae</taxon>
        <taxon>Pseudomonas</taxon>
    </lineage>
</organism>
<protein>
    <submittedName>
        <fullName evidence="1">HAD family hydrolase</fullName>
        <ecNumber evidence="1">3.-.-.-</ecNumber>
    </submittedName>
</protein>
<dbReference type="EC" id="3.-.-.-" evidence="1"/>
<dbReference type="InterPro" id="IPR023214">
    <property type="entry name" value="HAD_sf"/>
</dbReference>
<dbReference type="NCBIfam" id="TIGR01484">
    <property type="entry name" value="HAD-SF-IIB"/>
    <property type="match status" value="1"/>
</dbReference>
<name>A0AAU7X4K6_9PSED</name>
<proteinExistence type="predicted"/>
<dbReference type="EMBL" id="CP158490">
    <property type="protein sequence ID" value="XBY27155.1"/>
    <property type="molecule type" value="Genomic_DNA"/>
</dbReference>
<gene>
    <name evidence="1" type="ORF">ABCR88_15390</name>
</gene>
<dbReference type="InterPro" id="IPR036412">
    <property type="entry name" value="HAD-like_sf"/>
</dbReference>
<accession>A0AAU7X4K6</accession>
<dbReference type="GO" id="GO:0000287">
    <property type="term" value="F:magnesium ion binding"/>
    <property type="evidence" value="ECO:0007669"/>
    <property type="project" value="UniProtKB-ARBA"/>
</dbReference>
<dbReference type="GO" id="GO:0005829">
    <property type="term" value="C:cytosol"/>
    <property type="evidence" value="ECO:0007669"/>
    <property type="project" value="TreeGrafter"/>
</dbReference>
<dbReference type="SUPFAM" id="SSF56784">
    <property type="entry name" value="HAD-like"/>
    <property type="match status" value="1"/>
</dbReference>
<dbReference type="PANTHER" id="PTHR10000">
    <property type="entry name" value="PHOSPHOSERINE PHOSPHATASE"/>
    <property type="match status" value="1"/>
</dbReference>
<dbReference type="GO" id="GO:0016791">
    <property type="term" value="F:phosphatase activity"/>
    <property type="evidence" value="ECO:0007669"/>
    <property type="project" value="UniProtKB-ARBA"/>
</dbReference>
<sequence>MATSGVSGVQARPIEFLLSDMDGTLLRPDHSLSPRTLDAVRALREAGVAFSLATGRPPRAMLQQIEALGVDLPTAGFNGGSIVKPDGSFLACHHVPVEAAVTALLLFEPCPQVETWVFADNEWLLRNLDGALMPLERQALGYAPKVVDSFEEYLPRIDKIVAASSDHRLLVQLEARLQAATAGQAQASRSQPRFLDLTALQADKGQALVTLAEYLGVPLERTAALGDGGNDPAMFQRAGLSIAMGQAEEQVKRQADVITGSNLEDGAAEAIERYILMR</sequence>
<dbReference type="RefSeq" id="WP_350404816.1">
    <property type="nucleotide sequence ID" value="NZ_CP158490.1"/>
</dbReference>
<keyword evidence="1" id="KW-0378">Hydrolase</keyword>
<dbReference type="CDD" id="cd07516">
    <property type="entry name" value="HAD_Pase"/>
    <property type="match status" value="1"/>
</dbReference>
<dbReference type="SFLD" id="SFLDS00003">
    <property type="entry name" value="Haloacid_Dehalogenase"/>
    <property type="match status" value="1"/>
</dbReference>
<dbReference type="PROSITE" id="PS01229">
    <property type="entry name" value="COF_2"/>
    <property type="match status" value="1"/>
</dbReference>
<dbReference type="AlphaFoldDB" id="A0AAU7X4K6"/>